<keyword evidence="2" id="KW-1185">Reference proteome</keyword>
<name>A0A8B6X829_9BURK</name>
<evidence type="ECO:0000256" key="1">
    <source>
        <dbReference type="SAM" id="SignalP"/>
    </source>
</evidence>
<evidence type="ECO:0000313" key="2">
    <source>
        <dbReference type="Proteomes" id="UP000675920"/>
    </source>
</evidence>
<dbReference type="Proteomes" id="UP000675920">
    <property type="component" value="Unplaced"/>
</dbReference>
<dbReference type="RefSeq" id="WP_034412066.1">
    <property type="nucleotide sequence ID" value="NZ_AXWS01000018.1"/>
</dbReference>
<protein>
    <submittedName>
        <fullName evidence="3">Glycine zipper family protein</fullName>
    </submittedName>
</protein>
<feature type="chain" id="PRO_5034024984" evidence="1">
    <location>
        <begin position="19"/>
        <end position="170"/>
    </location>
</feature>
<keyword evidence="1" id="KW-0732">Signal</keyword>
<accession>A0A8B6X829</accession>
<dbReference type="OrthoDB" id="5573966at2"/>
<feature type="signal peptide" evidence="1">
    <location>
        <begin position="1"/>
        <end position="18"/>
    </location>
</feature>
<sequence length="170" mass="17218">MKRALLPLAALALLGACAQLPTGPSVMVMPAANKPFEVFMAEDEQCRAWGQRAIGGGQVADSANASLATSAAAGTVLGAAAGALAGGSGEAAGVGAAVGMVTAAAVGSDSARYAGSEAQRRYDTAYLQCMYAKGNQVPATPAPAATVTHYYRYYYDRPPVVIVPGPPPRW</sequence>
<dbReference type="PROSITE" id="PS51257">
    <property type="entry name" value="PROKAR_LIPOPROTEIN"/>
    <property type="match status" value="1"/>
</dbReference>
<proteinExistence type="predicted"/>
<evidence type="ECO:0000313" key="3">
    <source>
        <dbReference type="RefSeq" id="WP_034412066.1"/>
    </source>
</evidence>
<organism evidence="2 3">
    <name type="scientific">Derxia gummosa DSM 723</name>
    <dbReference type="NCBI Taxonomy" id="1121388"/>
    <lineage>
        <taxon>Bacteria</taxon>
        <taxon>Pseudomonadati</taxon>
        <taxon>Pseudomonadota</taxon>
        <taxon>Betaproteobacteria</taxon>
        <taxon>Burkholderiales</taxon>
        <taxon>Alcaligenaceae</taxon>
        <taxon>Derxia</taxon>
    </lineage>
</organism>
<reference evidence="3" key="1">
    <citation type="submission" date="2025-08" db="UniProtKB">
        <authorList>
            <consortium name="RefSeq"/>
        </authorList>
    </citation>
    <scope>IDENTIFICATION</scope>
</reference>
<dbReference type="AlphaFoldDB" id="A0A8B6X829"/>